<dbReference type="NCBIfam" id="TIGR00180">
    <property type="entry name" value="parB_part"/>
    <property type="match status" value="1"/>
</dbReference>
<reference evidence="6" key="1">
    <citation type="submission" date="2020-10" db="EMBL/GenBank/DDBJ databases">
        <authorList>
            <person name="Gilroy R."/>
        </authorList>
    </citation>
    <scope>NUCLEOTIDE SEQUENCE</scope>
    <source>
        <strain evidence="6">ChiBcec7-5410</strain>
    </source>
</reference>
<dbReference type="PANTHER" id="PTHR33375">
    <property type="entry name" value="CHROMOSOME-PARTITIONING PROTEIN PARB-RELATED"/>
    <property type="match status" value="1"/>
</dbReference>
<dbReference type="InterPro" id="IPR003115">
    <property type="entry name" value="ParB_N"/>
</dbReference>
<evidence type="ECO:0000259" key="5">
    <source>
        <dbReference type="SMART" id="SM00470"/>
    </source>
</evidence>
<comment type="caution">
    <text evidence="6">The sequence shown here is derived from an EMBL/GenBank/DDBJ whole genome shotgun (WGS) entry which is preliminary data.</text>
</comment>
<comment type="subcellular location">
    <subcellularLocation>
        <location evidence="1">Cytoplasm</location>
        <location evidence="1">Nucleoid</location>
    </subcellularLocation>
</comment>
<evidence type="ECO:0000256" key="2">
    <source>
        <dbReference type="ARBA" id="ARBA00006295"/>
    </source>
</evidence>
<evidence type="ECO:0000256" key="1">
    <source>
        <dbReference type="ARBA" id="ARBA00004453"/>
    </source>
</evidence>
<dbReference type="FunFam" id="1.10.10.2830:FF:000001">
    <property type="entry name" value="Chromosome partitioning protein ParB"/>
    <property type="match status" value="1"/>
</dbReference>
<comment type="similarity">
    <text evidence="2">Belongs to the ParB family.</text>
</comment>
<name>A0A9D1H808_9FIRM</name>
<dbReference type="Pfam" id="PF02195">
    <property type="entry name" value="ParB_N"/>
    <property type="match status" value="1"/>
</dbReference>
<evidence type="ECO:0000313" key="7">
    <source>
        <dbReference type="Proteomes" id="UP000824160"/>
    </source>
</evidence>
<dbReference type="FunFam" id="3.90.1530.30:FF:000001">
    <property type="entry name" value="Chromosome partitioning protein ParB"/>
    <property type="match status" value="1"/>
</dbReference>
<dbReference type="GO" id="GO:0005694">
    <property type="term" value="C:chromosome"/>
    <property type="evidence" value="ECO:0007669"/>
    <property type="project" value="TreeGrafter"/>
</dbReference>
<dbReference type="Gene3D" id="3.90.1530.30">
    <property type="match status" value="1"/>
</dbReference>
<dbReference type="InterPro" id="IPR036086">
    <property type="entry name" value="ParB/Sulfiredoxin_sf"/>
</dbReference>
<proteinExistence type="inferred from homology"/>
<sequence>MAKQKRGGLGRGLDALYEDNSAAFPSDAGNENGTLMVRLSSIEPNRGQPRKSFDEASLSELADSIREHGILQPLLVRRIADGTSLSGDSYQLVAGERRWRAARMAGLTEVPVVVRDMTEAEVMEFGLIENLQREDLNPLEEAGGYQELIETFGLTQEAVARKVGRSRSAIANALRILRLPQEVHPLLVDGSLSMGHAKALIGIED</sequence>
<evidence type="ECO:0000256" key="3">
    <source>
        <dbReference type="ARBA" id="ARBA00022829"/>
    </source>
</evidence>
<keyword evidence="4" id="KW-0238">DNA-binding</keyword>
<evidence type="ECO:0000313" key="6">
    <source>
        <dbReference type="EMBL" id="HIT94732.1"/>
    </source>
</evidence>
<dbReference type="Pfam" id="PF17762">
    <property type="entry name" value="HTH_ParB"/>
    <property type="match status" value="1"/>
</dbReference>
<feature type="domain" description="ParB-like N-terminal" evidence="5">
    <location>
        <begin position="35"/>
        <end position="131"/>
    </location>
</feature>
<dbReference type="InterPro" id="IPR004437">
    <property type="entry name" value="ParB/RepB/Spo0J"/>
</dbReference>
<dbReference type="GO" id="GO:0009295">
    <property type="term" value="C:nucleoid"/>
    <property type="evidence" value="ECO:0007669"/>
    <property type="project" value="UniProtKB-SubCell"/>
</dbReference>
<protein>
    <submittedName>
        <fullName evidence="6">ParB/RepB/Spo0J family partition protein</fullName>
    </submittedName>
</protein>
<dbReference type="GO" id="GO:0007059">
    <property type="term" value="P:chromosome segregation"/>
    <property type="evidence" value="ECO:0007669"/>
    <property type="project" value="UniProtKB-KW"/>
</dbReference>
<dbReference type="GO" id="GO:0003677">
    <property type="term" value="F:DNA binding"/>
    <property type="evidence" value="ECO:0007669"/>
    <property type="project" value="UniProtKB-KW"/>
</dbReference>
<feature type="non-terminal residue" evidence="6">
    <location>
        <position position="205"/>
    </location>
</feature>
<dbReference type="AlphaFoldDB" id="A0A9D1H808"/>
<dbReference type="Gene3D" id="1.10.10.2830">
    <property type="match status" value="1"/>
</dbReference>
<dbReference type="CDD" id="cd16393">
    <property type="entry name" value="SPO0J_N"/>
    <property type="match status" value="1"/>
</dbReference>
<dbReference type="InterPro" id="IPR041468">
    <property type="entry name" value="HTH_ParB/Spo0J"/>
</dbReference>
<dbReference type="PANTHER" id="PTHR33375:SF1">
    <property type="entry name" value="CHROMOSOME-PARTITIONING PROTEIN PARB-RELATED"/>
    <property type="match status" value="1"/>
</dbReference>
<dbReference type="Proteomes" id="UP000824160">
    <property type="component" value="Unassembled WGS sequence"/>
</dbReference>
<dbReference type="EMBL" id="DVLW01000168">
    <property type="protein sequence ID" value="HIT94732.1"/>
    <property type="molecule type" value="Genomic_DNA"/>
</dbReference>
<dbReference type="InterPro" id="IPR050336">
    <property type="entry name" value="Chromosome_partition/occlusion"/>
</dbReference>
<dbReference type="SMART" id="SM00470">
    <property type="entry name" value="ParB"/>
    <property type="match status" value="1"/>
</dbReference>
<reference evidence="6" key="2">
    <citation type="journal article" date="2021" name="PeerJ">
        <title>Extensive microbial diversity within the chicken gut microbiome revealed by metagenomics and culture.</title>
        <authorList>
            <person name="Gilroy R."/>
            <person name="Ravi A."/>
            <person name="Getino M."/>
            <person name="Pursley I."/>
            <person name="Horton D.L."/>
            <person name="Alikhan N.F."/>
            <person name="Baker D."/>
            <person name="Gharbi K."/>
            <person name="Hall N."/>
            <person name="Watson M."/>
            <person name="Adriaenssens E.M."/>
            <person name="Foster-Nyarko E."/>
            <person name="Jarju S."/>
            <person name="Secka A."/>
            <person name="Antonio M."/>
            <person name="Oren A."/>
            <person name="Chaudhuri R.R."/>
            <person name="La Ragione R."/>
            <person name="Hildebrand F."/>
            <person name="Pallen M.J."/>
        </authorList>
    </citation>
    <scope>NUCLEOTIDE SEQUENCE</scope>
    <source>
        <strain evidence="6">ChiBcec7-5410</strain>
    </source>
</reference>
<accession>A0A9D1H808</accession>
<dbReference type="SUPFAM" id="SSF110849">
    <property type="entry name" value="ParB/Sulfiredoxin"/>
    <property type="match status" value="1"/>
</dbReference>
<evidence type="ECO:0000256" key="4">
    <source>
        <dbReference type="ARBA" id="ARBA00023125"/>
    </source>
</evidence>
<gene>
    <name evidence="6" type="ORF">IAC43_06070</name>
</gene>
<keyword evidence="3" id="KW-0159">Chromosome partition</keyword>
<organism evidence="6 7">
    <name type="scientific">Candidatus Faecivivens stercoripullorum</name>
    <dbReference type="NCBI Taxonomy" id="2840805"/>
    <lineage>
        <taxon>Bacteria</taxon>
        <taxon>Bacillati</taxon>
        <taxon>Bacillota</taxon>
        <taxon>Clostridia</taxon>
        <taxon>Eubacteriales</taxon>
        <taxon>Oscillospiraceae</taxon>
        <taxon>Oscillospiraceae incertae sedis</taxon>
        <taxon>Candidatus Faecivivens</taxon>
    </lineage>
</organism>